<dbReference type="SUPFAM" id="SSF49899">
    <property type="entry name" value="Concanavalin A-like lectins/glucanases"/>
    <property type="match status" value="1"/>
</dbReference>
<dbReference type="SUPFAM" id="SSF53474">
    <property type="entry name" value="alpha/beta-Hydrolases"/>
    <property type="match status" value="1"/>
</dbReference>
<accession>A0A7W4YNB7</accession>
<feature type="region of interest" description="Disordered" evidence="1">
    <location>
        <begin position="515"/>
        <end position="539"/>
    </location>
</feature>
<reference evidence="3 4" key="1">
    <citation type="submission" date="2020-08" db="EMBL/GenBank/DDBJ databases">
        <title>Sequencing the genomes of 1000 actinobacteria strains.</title>
        <authorList>
            <person name="Klenk H.-P."/>
        </authorList>
    </citation>
    <scope>NUCLEOTIDE SEQUENCE [LARGE SCALE GENOMIC DNA]</scope>
    <source>
        <strain evidence="3 4">DSM 27099</strain>
    </source>
</reference>
<gene>
    <name evidence="3" type="ORF">FHX49_001087</name>
</gene>
<evidence type="ECO:0000313" key="3">
    <source>
        <dbReference type="EMBL" id="MBB2975521.1"/>
    </source>
</evidence>
<name>A0A7W4YNB7_9MICO</name>
<dbReference type="InterPro" id="IPR038081">
    <property type="entry name" value="CalX-like_sf"/>
</dbReference>
<dbReference type="Proteomes" id="UP000529310">
    <property type="component" value="Unassembled WGS sequence"/>
</dbReference>
<sequence length="1363" mass="140847">MPTESGYLVTLDLDERLPIKSDAPTLYADHQLLGIATESEDGLSLSFLSDDEALVKITSVTRGWSASGEISATSSHSASRMMSLFSTVADESSASVSAKTQVTVVSDDGEDPGAPGPYSVDEVEYDFGNAAIDLEGMTNSRGEMTGKLYLSSAEGERPVVLLLHGRHSWCHGSDWPCADGVANVRSYLGYEGTARALASHGYNVISIAANAINAWDNPRSSDLGAQARGALVLESLGMLRSLDGGDTVSYEDTLLDRTLDFDQAIEYASTRADQPAPASKITAADLRGRFDLTRVGLMGHSRGGEGVAAAAELNEELAQPFGLKGVLPLAPVDFGRRTIADIPTAVVLPYCDGDVSNQQGQKIIDGSRRAFDDDALRSAVWVMGADHNFFNSVWTPGKYDYGWPGDDWGASDSPTCGSNAPTRLSADEQYQVGVSYMSAFFRLTVGGESQFQSIFDGSVKPATPATKDFADVRIIATQPHSAETLVNDLAAPADSVSTTGGGDATVCASVSSRATPQQFDPCAPASSTSRFPHWSPASRAPNVEAYPVTTFSWAQAGDAMRVELPESARDVSSRTQLSFKMSPHESVADSIDLRVVVTDGGGHSASVLASEINPLATTRMPTSDWSSETWALKKIVLQEVVVPVSDLSGIDLSDVRSVTFESVADAQASSGRDAAYLSDVAFETPALGTATPGSRSTVNVATLATDEGDDTHQQSIAVYLDEPSSEPVTAALSLLNTSGLKAGPEALRVTIPAGETCLAVSVPLRGDTAADGGTQWIMTNVTATTGAVAGSKSFGWLSIRDDEKAVSPAPQTNPYGIAGDACAEHALVVAPPTLELSSSDVQPGVAVAATGRGYRPGELVTFSYAGAVTASAVADSDGAASAEITVPENATLGAATVSARGWGSTIVEKADVQVAYETTVDLDVASSELDTEDALTASARVTVADPIDTVDLDGGLIAEYALDQTSGSTVPNTAPDTKFGAAQVQGAASWLDGEGLSLDGSDDWVQLPDNLITGLDALSVSIQVKLTPGVGGNSWLWGFGNSVNGAGDGYVFVQDKPNLLAGATIGPWWTLQSVQGPGPLERGEWKTVTYTQGGGIAEIYVDGELVSQSAEVTPEPGQVGGGRTTNNAIGKSVWGSDVLLQGAVRDFRVYDRVLAPAEIGRLAGEQAASAPEATGTLALFDGDTKLAEVASETAARSSLPTDGAASAMTVQTAMFTTTRAAEAAPAATARVPMRARTAVGTGWVSFDPVVGLADGKHELRAVYTGDGATFAAQSAMTSVTVVDAAVIVPGVEPTPPSTSPGDGDSGGGSPDAAGAPQAATGALAVTGGFIGVGVVGVAFALTALGLWLTVVRRRRAESELLDD</sequence>
<evidence type="ECO:0000256" key="1">
    <source>
        <dbReference type="SAM" id="MobiDB-lite"/>
    </source>
</evidence>
<evidence type="ECO:0000256" key="2">
    <source>
        <dbReference type="SAM" id="Phobius"/>
    </source>
</evidence>
<dbReference type="EMBL" id="JACHWQ010000002">
    <property type="protein sequence ID" value="MBB2975521.1"/>
    <property type="molecule type" value="Genomic_DNA"/>
</dbReference>
<evidence type="ECO:0000313" key="4">
    <source>
        <dbReference type="Proteomes" id="UP000529310"/>
    </source>
</evidence>
<dbReference type="Pfam" id="PF13385">
    <property type="entry name" value="Laminin_G_3"/>
    <property type="match status" value="1"/>
</dbReference>
<keyword evidence="2" id="KW-0472">Membrane</keyword>
<dbReference type="Gene3D" id="2.60.120.200">
    <property type="match status" value="1"/>
</dbReference>
<dbReference type="RefSeq" id="WP_165139580.1">
    <property type="nucleotide sequence ID" value="NZ_CP049255.1"/>
</dbReference>
<dbReference type="Gene3D" id="3.40.50.1820">
    <property type="entry name" value="alpha/beta hydrolase"/>
    <property type="match status" value="1"/>
</dbReference>
<dbReference type="InterPro" id="IPR029058">
    <property type="entry name" value="AB_hydrolase_fold"/>
</dbReference>
<protein>
    <recommendedName>
        <fullName evidence="5">LamG-like jellyroll fold domain-containing protein</fullName>
    </recommendedName>
</protein>
<evidence type="ECO:0008006" key="5">
    <source>
        <dbReference type="Google" id="ProtNLM"/>
    </source>
</evidence>
<feature type="region of interest" description="Disordered" evidence="1">
    <location>
        <begin position="1290"/>
        <end position="1316"/>
    </location>
</feature>
<keyword evidence="2" id="KW-1133">Transmembrane helix</keyword>
<feature type="transmembrane region" description="Helical" evidence="2">
    <location>
        <begin position="1322"/>
        <end position="1348"/>
    </location>
</feature>
<organism evidence="3 4">
    <name type="scientific">Microbacterium endophyticum</name>
    <dbReference type="NCBI Taxonomy" id="1526412"/>
    <lineage>
        <taxon>Bacteria</taxon>
        <taxon>Bacillati</taxon>
        <taxon>Actinomycetota</taxon>
        <taxon>Actinomycetes</taxon>
        <taxon>Micrococcales</taxon>
        <taxon>Microbacteriaceae</taxon>
        <taxon>Microbacterium</taxon>
    </lineage>
</organism>
<dbReference type="InterPro" id="IPR013320">
    <property type="entry name" value="ConA-like_dom_sf"/>
</dbReference>
<proteinExistence type="predicted"/>
<dbReference type="SUPFAM" id="SSF141072">
    <property type="entry name" value="CalX-like"/>
    <property type="match status" value="1"/>
</dbReference>
<keyword evidence="4" id="KW-1185">Reference proteome</keyword>
<keyword evidence="2" id="KW-0812">Transmembrane</keyword>
<comment type="caution">
    <text evidence="3">The sequence shown here is derived from an EMBL/GenBank/DDBJ whole genome shotgun (WGS) entry which is preliminary data.</text>
</comment>